<keyword evidence="7" id="KW-0614">Plasmid</keyword>
<reference evidence="7 8" key="1">
    <citation type="journal article" date="2015" name="Infect. Genet. Evol.">
        <title>Genomic sequences of six botulinum neurotoxin-producing strains representing three clostridial species illustrate the mobility and diversity of botulinum neurotoxin genes.</title>
        <authorList>
            <person name="Smith T.J."/>
            <person name="Hill K.K."/>
            <person name="Xie G."/>
            <person name="Foley B.T."/>
            <person name="Williamson C.H."/>
            <person name="Foster J.T."/>
            <person name="Johnson S.L."/>
            <person name="Chertkov O."/>
            <person name="Teshima H."/>
            <person name="Gibbons H.S."/>
            <person name="Johnsky L.A."/>
            <person name="Karavis M.A."/>
            <person name="Smith L.A."/>
        </authorList>
    </citation>
    <scope>NUCLEOTIDE SEQUENCE [LARGE SCALE GENOMIC DNA]</scope>
    <source>
        <strain evidence="7">Sullivan</strain>
        <plasmid evidence="8">Plasmid pCBJ</plasmid>
    </source>
</reference>
<comment type="similarity">
    <text evidence="1">Belongs to the RecA family.</text>
</comment>
<dbReference type="OrthoDB" id="9776733at2"/>
<dbReference type="AlphaFoldDB" id="A0A0A7G028"/>
<protein>
    <recommendedName>
        <fullName evidence="2">Protein RecA</fullName>
    </recommendedName>
</protein>
<dbReference type="GO" id="GO:0008094">
    <property type="term" value="F:ATP-dependent activity, acting on DNA"/>
    <property type="evidence" value="ECO:0007669"/>
    <property type="project" value="InterPro"/>
</dbReference>
<dbReference type="EMBL" id="CP006906">
    <property type="protein sequence ID" value="AIY85197.1"/>
    <property type="molecule type" value="Genomic_DNA"/>
</dbReference>
<keyword evidence="3" id="KW-0547">Nucleotide-binding</keyword>
<dbReference type="GO" id="GO:0005524">
    <property type="term" value="F:ATP binding"/>
    <property type="evidence" value="ECO:0007669"/>
    <property type="project" value="UniProtKB-KW"/>
</dbReference>
<dbReference type="KEGG" id="cbv:U729_3202"/>
<evidence type="ECO:0000259" key="6">
    <source>
        <dbReference type="PROSITE" id="PS50163"/>
    </source>
</evidence>
<accession>A0A0A7G028</accession>
<geneLocation type="plasmid" evidence="7 8">
    <name>pCBJ</name>
</geneLocation>
<evidence type="ECO:0000256" key="3">
    <source>
        <dbReference type="ARBA" id="ARBA00022741"/>
    </source>
</evidence>
<dbReference type="InterPro" id="IPR020587">
    <property type="entry name" value="RecA_monomer-monomer_interface"/>
</dbReference>
<dbReference type="InterPro" id="IPR013765">
    <property type="entry name" value="DNA_recomb/repair_RecA"/>
</dbReference>
<sequence>MRVISRCIDKELYVNKLSAGLCPSKEMSDEMDKQNVGLIARLLSRLFRVITGSASKNNCTLLFINQIREKVGVMFGNPETTTGGRALGFYASQRIHMRRIKQDSNDPITLEEGVKIHCKTIKNRFAKGNPFTTCDYFARYNEGIDRELEVINILERENLISKKGAWFRLLDEEGNTLILDGFECVWQGKNNLTESFKNNNAVKEYINGLLESLLGDIKTKSLSNDEIEQIMKEEKELEKEFKELK</sequence>
<dbReference type="PROSITE" id="PS50163">
    <property type="entry name" value="RECA_3"/>
    <property type="match status" value="1"/>
</dbReference>
<dbReference type="GO" id="GO:0006281">
    <property type="term" value="P:DNA repair"/>
    <property type="evidence" value="ECO:0007669"/>
    <property type="project" value="InterPro"/>
</dbReference>
<dbReference type="HOGENOM" id="CLU_040469_6_1_9"/>
<proteinExistence type="inferred from homology"/>
<dbReference type="InterPro" id="IPR049428">
    <property type="entry name" value="RecA-like_N"/>
</dbReference>
<keyword evidence="4" id="KW-0067">ATP-binding</keyword>
<dbReference type="Proteomes" id="UP000030635">
    <property type="component" value="Plasmid pCBJ"/>
</dbReference>
<dbReference type="PRINTS" id="PR00142">
    <property type="entry name" value="RECA"/>
</dbReference>
<evidence type="ECO:0000256" key="5">
    <source>
        <dbReference type="ARBA" id="ARBA00023172"/>
    </source>
</evidence>
<dbReference type="SUPFAM" id="SSF52540">
    <property type="entry name" value="P-loop containing nucleoside triphosphate hydrolases"/>
    <property type="match status" value="1"/>
</dbReference>
<dbReference type="Pfam" id="PF00154">
    <property type="entry name" value="RecA_N"/>
    <property type="match status" value="1"/>
</dbReference>
<gene>
    <name evidence="7" type="ORF">U729_3202</name>
</gene>
<evidence type="ECO:0000256" key="1">
    <source>
        <dbReference type="ARBA" id="ARBA00009391"/>
    </source>
</evidence>
<keyword evidence="8" id="KW-1185">Reference proteome</keyword>
<dbReference type="GO" id="GO:0003697">
    <property type="term" value="F:single-stranded DNA binding"/>
    <property type="evidence" value="ECO:0007669"/>
    <property type="project" value="InterPro"/>
</dbReference>
<dbReference type="PANTHER" id="PTHR45900">
    <property type="entry name" value="RECA"/>
    <property type="match status" value="1"/>
</dbReference>
<evidence type="ECO:0000256" key="2">
    <source>
        <dbReference type="ARBA" id="ARBA00015553"/>
    </source>
</evidence>
<dbReference type="InterPro" id="IPR027417">
    <property type="entry name" value="P-loop_NTPase"/>
</dbReference>
<evidence type="ECO:0000313" key="8">
    <source>
        <dbReference type="Proteomes" id="UP000030635"/>
    </source>
</evidence>
<dbReference type="eggNOG" id="COG0468">
    <property type="taxonomic scope" value="Bacteria"/>
</dbReference>
<keyword evidence="5" id="KW-0233">DNA recombination</keyword>
<evidence type="ECO:0000313" key="7">
    <source>
        <dbReference type="EMBL" id="AIY85197.1"/>
    </source>
</evidence>
<organism evidence="7 8">
    <name type="scientific">Clostridium baratii str. Sullivan</name>
    <dbReference type="NCBI Taxonomy" id="1415775"/>
    <lineage>
        <taxon>Bacteria</taxon>
        <taxon>Bacillati</taxon>
        <taxon>Bacillota</taxon>
        <taxon>Clostridia</taxon>
        <taxon>Eubacteriales</taxon>
        <taxon>Clostridiaceae</taxon>
        <taxon>Clostridium</taxon>
    </lineage>
</organism>
<dbReference type="Gene3D" id="3.40.50.300">
    <property type="entry name" value="P-loop containing nucleotide triphosphate hydrolases"/>
    <property type="match status" value="1"/>
</dbReference>
<dbReference type="GO" id="GO:0006310">
    <property type="term" value="P:DNA recombination"/>
    <property type="evidence" value="ECO:0007669"/>
    <property type="project" value="UniProtKB-KW"/>
</dbReference>
<dbReference type="RefSeq" id="WP_052139643.1">
    <property type="nucleotide sequence ID" value="NZ_CP006906.1"/>
</dbReference>
<feature type="domain" description="RecA family profile 2" evidence="6">
    <location>
        <begin position="72"/>
        <end position="149"/>
    </location>
</feature>
<name>A0A0A7G028_9CLOT</name>
<evidence type="ECO:0000256" key="4">
    <source>
        <dbReference type="ARBA" id="ARBA00022840"/>
    </source>
</evidence>
<dbReference type="PANTHER" id="PTHR45900:SF1">
    <property type="entry name" value="MITOCHONDRIAL DNA REPAIR PROTEIN RECA HOMOLOG-RELATED"/>
    <property type="match status" value="1"/>
</dbReference>